<name>A0A9P4P8L4_9PLEO</name>
<evidence type="ECO:0000256" key="1">
    <source>
        <dbReference type="SAM" id="MobiDB-lite"/>
    </source>
</evidence>
<keyword evidence="3" id="KW-1185">Reference proteome</keyword>
<gene>
    <name evidence="2" type="ORF">P171DRAFT_501451</name>
</gene>
<evidence type="ECO:0000313" key="2">
    <source>
        <dbReference type="EMBL" id="KAF2439380.1"/>
    </source>
</evidence>
<dbReference type="AlphaFoldDB" id="A0A9P4P8L4"/>
<organism evidence="2 3">
    <name type="scientific">Karstenula rhodostoma CBS 690.94</name>
    <dbReference type="NCBI Taxonomy" id="1392251"/>
    <lineage>
        <taxon>Eukaryota</taxon>
        <taxon>Fungi</taxon>
        <taxon>Dikarya</taxon>
        <taxon>Ascomycota</taxon>
        <taxon>Pezizomycotina</taxon>
        <taxon>Dothideomycetes</taxon>
        <taxon>Pleosporomycetidae</taxon>
        <taxon>Pleosporales</taxon>
        <taxon>Massarineae</taxon>
        <taxon>Didymosphaeriaceae</taxon>
        <taxon>Karstenula</taxon>
    </lineage>
</organism>
<dbReference type="EMBL" id="MU001509">
    <property type="protein sequence ID" value="KAF2439380.1"/>
    <property type="molecule type" value="Genomic_DNA"/>
</dbReference>
<protein>
    <submittedName>
        <fullName evidence="2">Uncharacterized protein</fullName>
    </submittedName>
</protein>
<proteinExistence type="predicted"/>
<feature type="compositionally biased region" description="Low complexity" evidence="1">
    <location>
        <begin position="116"/>
        <end position="130"/>
    </location>
</feature>
<reference evidence="2" key="1">
    <citation type="journal article" date="2020" name="Stud. Mycol.">
        <title>101 Dothideomycetes genomes: a test case for predicting lifestyles and emergence of pathogens.</title>
        <authorList>
            <person name="Haridas S."/>
            <person name="Albert R."/>
            <person name="Binder M."/>
            <person name="Bloem J."/>
            <person name="Labutti K."/>
            <person name="Salamov A."/>
            <person name="Andreopoulos B."/>
            <person name="Baker S."/>
            <person name="Barry K."/>
            <person name="Bills G."/>
            <person name="Bluhm B."/>
            <person name="Cannon C."/>
            <person name="Castanera R."/>
            <person name="Culley D."/>
            <person name="Daum C."/>
            <person name="Ezra D."/>
            <person name="Gonzalez J."/>
            <person name="Henrissat B."/>
            <person name="Kuo A."/>
            <person name="Liang C."/>
            <person name="Lipzen A."/>
            <person name="Lutzoni F."/>
            <person name="Magnuson J."/>
            <person name="Mondo S."/>
            <person name="Nolan M."/>
            <person name="Ohm R."/>
            <person name="Pangilinan J."/>
            <person name="Park H.-J."/>
            <person name="Ramirez L."/>
            <person name="Alfaro M."/>
            <person name="Sun H."/>
            <person name="Tritt A."/>
            <person name="Yoshinaga Y."/>
            <person name="Zwiers L.-H."/>
            <person name="Turgeon B."/>
            <person name="Goodwin S."/>
            <person name="Spatafora J."/>
            <person name="Crous P."/>
            <person name="Grigoriev I."/>
        </authorList>
    </citation>
    <scope>NUCLEOTIDE SEQUENCE</scope>
    <source>
        <strain evidence="2">CBS 690.94</strain>
    </source>
</reference>
<feature type="compositionally biased region" description="Pro residues" evidence="1">
    <location>
        <begin position="99"/>
        <end position="115"/>
    </location>
</feature>
<accession>A0A9P4P8L4</accession>
<feature type="region of interest" description="Disordered" evidence="1">
    <location>
        <begin position="83"/>
        <end position="147"/>
    </location>
</feature>
<comment type="caution">
    <text evidence="2">The sequence shown here is derived from an EMBL/GenBank/DDBJ whole genome shotgun (WGS) entry which is preliminary data.</text>
</comment>
<sequence>MYIRIEPKFAAERIASVWRSPKVHYIPDQKAAGSSRGTCTIAETGGSQCETRQLHNPLSHPTVSMAARLAQWSSVHRSDHCECKADQKPPCPAQFTHQSPPPSPPQPPTPRPTPPISSTRNPYTSSNPSASPSPPDSRHIVKHTPPVAPTISTIRTFQKSVPRPLRLYEENLASSAFCERGVSVVLSMYAVQDGRQGAA</sequence>
<evidence type="ECO:0000313" key="3">
    <source>
        <dbReference type="Proteomes" id="UP000799764"/>
    </source>
</evidence>
<dbReference type="Proteomes" id="UP000799764">
    <property type="component" value="Unassembled WGS sequence"/>
</dbReference>